<dbReference type="Proteomes" id="UP000001235">
    <property type="component" value="Chromosome"/>
</dbReference>
<dbReference type="EMBL" id="CP002159">
    <property type="protein sequence ID" value="ADL56332.1"/>
    <property type="molecule type" value="Genomic_DNA"/>
</dbReference>
<dbReference type="PROSITE" id="PS50005">
    <property type="entry name" value="TPR"/>
    <property type="match status" value="1"/>
</dbReference>
<dbReference type="Gene3D" id="3.10.450.50">
    <property type="match status" value="1"/>
</dbReference>
<reference evidence="6 7" key="1">
    <citation type="submission" date="2010-08" db="EMBL/GenBank/DDBJ databases">
        <title>Complete sequence of Gallionella capsiferriformans ES-2.</title>
        <authorList>
            <consortium name="US DOE Joint Genome Institute"/>
            <person name="Lucas S."/>
            <person name="Copeland A."/>
            <person name="Lapidus A."/>
            <person name="Cheng J.-F."/>
            <person name="Bruce D."/>
            <person name="Goodwin L."/>
            <person name="Pitluck S."/>
            <person name="Chertkov O."/>
            <person name="Davenport K.W."/>
            <person name="Detter J.C."/>
            <person name="Han C."/>
            <person name="Tapia R."/>
            <person name="Land M."/>
            <person name="Hauser L."/>
            <person name="Chang Y.-J."/>
            <person name="Jeffries C."/>
            <person name="Kyrpides N."/>
            <person name="Ivanova N."/>
            <person name="Mikhailova N."/>
            <person name="Shelobolina E.S."/>
            <person name="Picardal F."/>
            <person name="Roden E."/>
            <person name="Emerson D."/>
            <person name="Woyke T."/>
        </authorList>
    </citation>
    <scope>NUCLEOTIDE SEQUENCE [LARGE SCALE GENOMIC DNA]</scope>
    <source>
        <strain evidence="6 7">ES-2</strain>
    </source>
</reference>
<dbReference type="InterPro" id="IPR056203">
    <property type="entry name" value="Cds6_C"/>
</dbReference>
<organism evidence="6 7">
    <name type="scientific">Gallionella capsiferriformans (strain ES-2)</name>
    <name type="common">Gallionella ferruginea capsiferriformans (strain ES-2)</name>
    <dbReference type="NCBI Taxonomy" id="395494"/>
    <lineage>
        <taxon>Bacteria</taxon>
        <taxon>Pseudomonadati</taxon>
        <taxon>Pseudomonadota</taxon>
        <taxon>Betaproteobacteria</taxon>
        <taxon>Nitrosomonadales</taxon>
        <taxon>Gallionellaceae</taxon>
        <taxon>Gallionella</taxon>
    </lineage>
</organism>
<feature type="signal peptide" evidence="4">
    <location>
        <begin position="1"/>
        <end position="26"/>
    </location>
</feature>
<evidence type="ECO:0000259" key="5">
    <source>
        <dbReference type="Pfam" id="PF24125"/>
    </source>
</evidence>
<dbReference type="STRING" id="395494.Galf_2330"/>
<evidence type="ECO:0000313" key="7">
    <source>
        <dbReference type="Proteomes" id="UP000001235"/>
    </source>
</evidence>
<accession>D9SJE4</accession>
<evidence type="ECO:0000313" key="6">
    <source>
        <dbReference type="EMBL" id="ADL56332.1"/>
    </source>
</evidence>
<dbReference type="Pfam" id="PF24125">
    <property type="entry name" value="Cds6_C"/>
    <property type="match status" value="1"/>
</dbReference>
<keyword evidence="1" id="KW-0677">Repeat</keyword>
<feature type="repeat" description="TPR" evidence="3">
    <location>
        <begin position="93"/>
        <end position="126"/>
    </location>
</feature>
<proteinExistence type="predicted"/>
<dbReference type="InterPro" id="IPR011990">
    <property type="entry name" value="TPR-like_helical_dom_sf"/>
</dbReference>
<evidence type="ECO:0000256" key="4">
    <source>
        <dbReference type="SAM" id="SignalP"/>
    </source>
</evidence>
<gene>
    <name evidence="6" type="ordered locus">Galf_2330</name>
</gene>
<dbReference type="Gene3D" id="1.25.40.10">
    <property type="entry name" value="Tetratricopeptide repeat domain"/>
    <property type="match status" value="1"/>
</dbReference>
<dbReference type="SUPFAM" id="SSF48452">
    <property type="entry name" value="TPR-like"/>
    <property type="match status" value="1"/>
</dbReference>
<dbReference type="InterPro" id="IPR032710">
    <property type="entry name" value="NTF2-like_dom_sf"/>
</dbReference>
<dbReference type="Pfam" id="PF14559">
    <property type="entry name" value="TPR_19"/>
    <property type="match status" value="1"/>
</dbReference>
<dbReference type="RefSeq" id="WP_013294255.1">
    <property type="nucleotide sequence ID" value="NC_014394.1"/>
</dbReference>
<dbReference type="KEGG" id="gca:Galf_2330"/>
<dbReference type="PANTHER" id="PTHR44943:SF8">
    <property type="entry name" value="TPR REPEAT-CONTAINING PROTEIN MJ0263"/>
    <property type="match status" value="1"/>
</dbReference>
<keyword evidence="7" id="KW-1185">Reference proteome</keyword>
<sequence precursor="true">MNILNRFPLSAALLTVMLSVSFALHADELQDANQLFKQGQQTPALNKVNNYLANKPRDAQGRFLKGLILTEQGKIADAIKIFTELTQDYPELPEPYNNLAVLYASQSQYDKAKSSLEMAIRTHPSYATAHENLGDIYAKMASQAYDRALQLDSGNTTTQTKLAMIKDLFSDKPRSKAMVLRNPASPMPGRPFVDATPTAKPVTALPVAAPVAKPAPAPTPAATPVTLAKVSGKTTAEAPVVSEKARAVQQAVESWADAWSDQNVKKYLAHYAPDFDTPDGESRKAWAETRKERITRPKHIEVKVTNIAVDFTDSTHATVKFRQNYRASNFKANGGKTMLMVKSGNNWLIQEERTR</sequence>
<dbReference type="SUPFAM" id="SSF54427">
    <property type="entry name" value="NTF2-like"/>
    <property type="match status" value="1"/>
</dbReference>
<dbReference type="InterPro" id="IPR051685">
    <property type="entry name" value="Ycf3/AcsC/BcsC/TPR_MFPF"/>
</dbReference>
<name>D9SJE4_GALCS</name>
<dbReference type="OrthoDB" id="5294075at2"/>
<dbReference type="InterPro" id="IPR019734">
    <property type="entry name" value="TPR_rpt"/>
</dbReference>
<dbReference type="eggNOG" id="COG0457">
    <property type="taxonomic scope" value="Bacteria"/>
</dbReference>
<dbReference type="HOGENOM" id="CLU_037727_0_0_4"/>
<dbReference type="PANTHER" id="PTHR44943">
    <property type="entry name" value="CELLULOSE SYNTHASE OPERON PROTEIN C"/>
    <property type="match status" value="1"/>
</dbReference>
<dbReference type="AlphaFoldDB" id="D9SJE4"/>
<protein>
    <submittedName>
        <fullName evidence="6">Tetratricopeptide TPR_1 repeat-containing protein</fullName>
    </submittedName>
</protein>
<feature type="domain" description="Cds6 C-terminal" evidence="5">
    <location>
        <begin position="248"/>
        <end position="352"/>
    </location>
</feature>
<feature type="chain" id="PRO_5003128144" evidence="4">
    <location>
        <begin position="27"/>
        <end position="355"/>
    </location>
</feature>
<keyword evidence="2 3" id="KW-0802">TPR repeat</keyword>
<evidence type="ECO:0000256" key="3">
    <source>
        <dbReference type="PROSITE-ProRule" id="PRU00339"/>
    </source>
</evidence>
<dbReference type="SMART" id="SM00028">
    <property type="entry name" value="TPR"/>
    <property type="match status" value="3"/>
</dbReference>
<evidence type="ECO:0000256" key="2">
    <source>
        <dbReference type="ARBA" id="ARBA00022803"/>
    </source>
</evidence>
<keyword evidence="4" id="KW-0732">Signal</keyword>
<evidence type="ECO:0000256" key="1">
    <source>
        <dbReference type="ARBA" id="ARBA00022737"/>
    </source>
</evidence>